<gene>
    <name evidence="2" type="ORF">SRS1_14585</name>
</gene>
<proteinExistence type="predicted"/>
<feature type="region of interest" description="Disordered" evidence="1">
    <location>
        <begin position="255"/>
        <end position="463"/>
    </location>
</feature>
<dbReference type="EMBL" id="LT795063">
    <property type="protein sequence ID" value="SJX63881.1"/>
    <property type="molecule type" value="Genomic_DNA"/>
</dbReference>
<sequence>MSDHSDLGELNLLEWSQHLNRALLRLPFRPLLRSLDREPACFLYKLAFSSSRKQVGLLLLDCDACHAFYEGVSLRTLDRRTQLHAASRSDDAAHLASIVAAIRHALDPRTSLDASLNTTIGLESTRFSCSLSVSVKSKRDDAVDSDFKTTFDLDPLDHASSANMVSAHFVRPLLHLANVLARSASSQQLDHVQQASDPDLSNDSLELLRRSALVHAHLPLEPIHPLSAHGNDANGTISSITTTDLDDDSDVEMLFFGPPRLKPPLRQRDERASPYLKPARARLQTPSPTLSAGSDDGDRTLTAPLASTTITNSANLARGSSSNASQADRPMLAVKEEDDSDTSEEESLPIAPASCTDDAHVKQPPSSPVPTERADKPSASPAFERAANPPTTPEPTLPPPSFVPSWSQISPSSSSAVRDEQHRRREQIASIKRGAASTSAQRPSPLSTSAARPAASTRKRARF</sequence>
<feature type="compositionally biased region" description="Low complexity" evidence="1">
    <location>
        <begin position="403"/>
        <end position="415"/>
    </location>
</feature>
<feature type="compositionally biased region" description="Basic and acidic residues" evidence="1">
    <location>
        <begin position="417"/>
        <end position="427"/>
    </location>
</feature>
<feature type="compositionally biased region" description="Low complexity" evidence="1">
    <location>
        <begin position="442"/>
        <end position="456"/>
    </location>
</feature>
<evidence type="ECO:0000313" key="3">
    <source>
        <dbReference type="Proteomes" id="UP000239563"/>
    </source>
</evidence>
<reference evidence="2 3" key="1">
    <citation type="submission" date="2017-02" db="EMBL/GenBank/DDBJ databases">
        <authorList>
            <person name="Peterson S.W."/>
        </authorList>
    </citation>
    <scope>NUCLEOTIDE SEQUENCE [LARGE SCALE GENOMIC DNA]</scope>
    <source>
        <strain evidence="2 3">SRS1_H2-8</strain>
    </source>
</reference>
<feature type="compositionally biased region" description="Polar residues" evidence="1">
    <location>
        <begin position="305"/>
        <end position="326"/>
    </location>
</feature>
<feature type="compositionally biased region" description="Pro residues" evidence="1">
    <location>
        <begin position="390"/>
        <end position="402"/>
    </location>
</feature>
<name>A0A2N8UGC6_9BASI</name>
<dbReference type="Proteomes" id="UP000239563">
    <property type="component" value="Chromosome X"/>
</dbReference>
<organism evidence="2 3">
    <name type="scientific">Sporisorium reilianum f. sp. reilianum</name>
    <dbReference type="NCBI Taxonomy" id="72559"/>
    <lineage>
        <taxon>Eukaryota</taxon>
        <taxon>Fungi</taxon>
        <taxon>Dikarya</taxon>
        <taxon>Basidiomycota</taxon>
        <taxon>Ustilaginomycotina</taxon>
        <taxon>Ustilaginomycetes</taxon>
        <taxon>Ustilaginales</taxon>
        <taxon>Ustilaginaceae</taxon>
        <taxon>Sporisorium</taxon>
    </lineage>
</organism>
<feature type="compositionally biased region" description="Acidic residues" evidence="1">
    <location>
        <begin position="336"/>
        <end position="347"/>
    </location>
</feature>
<evidence type="ECO:0000313" key="2">
    <source>
        <dbReference type="EMBL" id="SJX63881.1"/>
    </source>
</evidence>
<dbReference type="AlphaFoldDB" id="A0A2N8UGC6"/>
<accession>A0A2N8UGC6</accession>
<protein>
    <submittedName>
        <fullName evidence="2">Uncharacterized protein</fullName>
    </submittedName>
</protein>
<evidence type="ECO:0000256" key="1">
    <source>
        <dbReference type="SAM" id="MobiDB-lite"/>
    </source>
</evidence>